<accession>A0A4T0FBA5</accession>
<reference evidence="2 3" key="1">
    <citation type="submission" date="2019-03" db="EMBL/GenBank/DDBJ databases">
        <title>Sequencing 23 genomes of Wallemia ichthyophaga.</title>
        <authorList>
            <person name="Gostincar C."/>
        </authorList>
    </citation>
    <scope>NUCLEOTIDE SEQUENCE [LARGE SCALE GENOMIC DNA]</scope>
    <source>
        <strain evidence="2 3">EXF-5753</strain>
    </source>
</reference>
<name>A0A4T0FBA5_9BASI</name>
<dbReference type="OrthoDB" id="550575at2759"/>
<dbReference type="PANTHER" id="PTHR13318">
    <property type="entry name" value="PARTNER OF PAIRED, ISOFORM B-RELATED"/>
    <property type="match status" value="1"/>
</dbReference>
<proteinExistence type="predicted"/>
<dbReference type="Pfam" id="PF24758">
    <property type="entry name" value="LRR_At5g56370"/>
    <property type="match status" value="1"/>
</dbReference>
<evidence type="ECO:0000313" key="2">
    <source>
        <dbReference type="EMBL" id="TIA85060.1"/>
    </source>
</evidence>
<dbReference type="GO" id="GO:0031146">
    <property type="term" value="P:SCF-dependent proteasomal ubiquitin-dependent protein catabolic process"/>
    <property type="evidence" value="ECO:0007669"/>
    <property type="project" value="TreeGrafter"/>
</dbReference>
<protein>
    <recommendedName>
        <fullName evidence="1">F-box/LRR-repeat protein 15/At3g58940/PEG3-like LRR domain-containing protein</fullName>
    </recommendedName>
</protein>
<sequence>MKRKSYNVDTQSKISRVDDDIRAKLWVNASERPSGNLSATREVRRGVRALSAECMAVIVAHFKQLYEGSREAFVASFRLLPDAYRERLARLLLSEYAEIISLTVIQELFAMPPSVRLDHAIPALNRKQYPKLLRELPGALTTLELIGFTELSDASIPLLVKKSPGLRTLRLRGCLSIGEKAIEAISTLTELEHLDVSFTAVTLAGLARVLTRCCALKRLDINGVGKVSSKNTAQWDQMLDSVVNSSVHANLQPLSKLEHLNVAECNISDAALGRWLALTPSLNTLDCHECEITNPLLFIPPNLYKQLTKIDISGMSLDLRNFADFYQQLLISANIQGLWMSGVTRNISASDNEYLLTDERMTPADPAATAASGFAPSEINWSNNPRLRGSACLAYHITSSLKYLNLSGSTFDGRAFNDAIIANKPTRLENLQLNDCTIDSDVVEGITRLTGLRALGVSKTTIDEEALDRIIDSCPLLDSLNLTLSRSIPVRYRRTYFDYYNERR</sequence>
<evidence type="ECO:0000259" key="1">
    <source>
        <dbReference type="Pfam" id="PF24758"/>
    </source>
</evidence>
<dbReference type="GO" id="GO:0019005">
    <property type="term" value="C:SCF ubiquitin ligase complex"/>
    <property type="evidence" value="ECO:0007669"/>
    <property type="project" value="TreeGrafter"/>
</dbReference>
<evidence type="ECO:0000313" key="3">
    <source>
        <dbReference type="Proteomes" id="UP000310189"/>
    </source>
</evidence>
<gene>
    <name evidence="2" type="ORF">E3P99_04083</name>
</gene>
<dbReference type="EMBL" id="SPNW01000126">
    <property type="protein sequence ID" value="TIA85060.1"/>
    <property type="molecule type" value="Genomic_DNA"/>
</dbReference>
<feature type="domain" description="F-box/LRR-repeat protein 15/At3g58940/PEG3-like LRR" evidence="1">
    <location>
        <begin position="426"/>
        <end position="491"/>
    </location>
</feature>
<organism evidence="2 3">
    <name type="scientific">Wallemia hederae</name>
    <dbReference type="NCBI Taxonomy" id="1540922"/>
    <lineage>
        <taxon>Eukaryota</taxon>
        <taxon>Fungi</taxon>
        <taxon>Dikarya</taxon>
        <taxon>Basidiomycota</taxon>
        <taxon>Wallemiomycotina</taxon>
        <taxon>Wallemiomycetes</taxon>
        <taxon>Wallemiales</taxon>
        <taxon>Wallemiaceae</taxon>
        <taxon>Wallemia</taxon>
    </lineage>
</organism>
<dbReference type="SUPFAM" id="SSF52047">
    <property type="entry name" value="RNI-like"/>
    <property type="match status" value="2"/>
</dbReference>
<dbReference type="Proteomes" id="UP000310189">
    <property type="component" value="Unassembled WGS sequence"/>
</dbReference>
<keyword evidence="3" id="KW-1185">Reference proteome</keyword>
<dbReference type="AlphaFoldDB" id="A0A4T0FBA5"/>
<dbReference type="InterPro" id="IPR032675">
    <property type="entry name" value="LRR_dom_sf"/>
</dbReference>
<dbReference type="InterPro" id="IPR055411">
    <property type="entry name" value="LRR_FXL15/At3g58940/PEG3-like"/>
</dbReference>
<comment type="caution">
    <text evidence="2">The sequence shown here is derived from an EMBL/GenBank/DDBJ whole genome shotgun (WGS) entry which is preliminary data.</text>
</comment>
<dbReference type="Gene3D" id="3.80.10.10">
    <property type="entry name" value="Ribonuclease Inhibitor"/>
    <property type="match status" value="3"/>
</dbReference>